<gene>
    <name evidence="3" type="primary">ccdc87</name>
</gene>
<organism evidence="3 4">
    <name type="scientific">Astyanax mexicanus</name>
    <name type="common">Blind cave fish</name>
    <name type="synonym">Astyanax fasciatus mexicanus</name>
    <dbReference type="NCBI Taxonomy" id="7994"/>
    <lineage>
        <taxon>Eukaryota</taxon>
        <taxon>Metazoa</taxon>
        <taxon>Chordata</taxon>
        <taxon>Craniata</taxon>
        <taxon>Vertebrata</taxon>
        <taxon>Euteleostomi</taxon>
        <taxon>Actinopterygii</taxon>
        <taxon>Neopterygii</taxon>
        <taxon>Teleostei</taxon>
        <taxon>Ostariophysi</taxon>
        <taxon>Characiformes</taxon>
        <taxon>Characoidei</taxon>
        <taxon>Acestrorhamphidae</taxon>
        <taxon>Acestrorhamphinae</taxon>
        <taxon>Astyanax</taxon>
    </lineage>
</organism>
<dbReference type="Gene3D" id="1.20.58.1520">
    <property type="match status" value="1"/>
</dbReference>
<dbReference type="GeneID" id="103027477"/>
<evidence type="ECO:0000313" key="4">
    <source>
        <dbReference type="Proteomes" id="UP000694621"/>
    </source>
</evidence>
<dbReference type="AlphaFoldDB" id="A0A8B9KCZ6"/>
<evidence type="ECO:0008006" key="5">
    <source>
        <dbReference type="Google" id="ProtNLM"/>
    </source>
</evidence>
<dbReference type="PANTHER" id="PTHR16078:SF1">
    <property type="entry name" value="COILED-COIL DOMAIN-CONTAINING PROTEIN 87"/>
    <property type="match status" value="1"/>
</dbReference>
<dbReference type="KEGG" id="amex:103027477"/>
<feature type="region of interest" description="Disordered" evidence="2">
    <location>
        <begin position="543"/>
        <end position="567"/>
    </location>
</feature>
<evidence type="ECO:0000256" key="2">
    <source>
        <dbReference type="SAM" id="MobiDB-lite"/>
    </source>
</evidence>
<feature type="compositionally biased region" description="Acidic residues" evidence="2">
    <location>
        <begin position="549"/>
        <end position="559"/>
    </location>
</feature>
<dbReference type="Proteomes" id="UP000694621">
    <property type="component" value="Unplaced"/>
</dbReference>
<reference evidence="3" key="1">
    <citation type="submission" date="2025-08" db="UniProtKB">
        <authorList>
            <consortium name="Ensembl"/>
        </authorList>
    </citation>
    <scope>IDENTIFICATION</scope>
</reference>
<keyword evidence="1" id="KW-0175">Coiled coil</keyword>
<dbReference type="Pfam" id="PF03999">
    <property type="entry name" value="MAP65_ASE1"/>
    <property type="match status" value="1"/>
</dbReference>
<evidence type="ECO:0000256" key="1">
    <source>
        <dbReference type="SAM" id="Coils"/>
    </source>
</evidence>
<proteinExistence type="predicted"/>
<dbReference type="InterPro" id="IPR037383">
    <property type="entry name" value="CCDC87"/>
</dbReference>
<dbReference type="PANTHER" id="PTHR16078">
    <property type="entry name" value="COILED-COIL DOMAIN-CONTAINING PROTEIN 87"/>
    <property type="match status" value="1"/>
</dbReference>
<evidence type="ECO:0000313" key="3">
    <source>
        <dbReference type="Ensembl" id="ENSAMXP00005034007.1"/>
    </source>
</evidence>
<protein>
    <recommendedName>
        <fullName evidence="5">Coiled-coil domain-containing protein 87</fullName>
    </recommendedName>
</protein>
<feature type="coiled-coil region" evidence="1">
    <location>
        <begin position="385"/>
        <end position="412"/>
    </location>
</feature>
<dbReference type="CTD" id="55231"/>
<name>A0A8B9KCZ6_ASTMX</name>
<dbReference type="Ensembl" id="ENSAMXT00005037129.1">
    <property type="protein sequence ID" value="ENSAMXP00005034007.1"/>
    <property type="gene ID" value="ENSAMXG00005016425.1"/>
</dbReference>
<sequence>MTRRVVNRHSAARGTNWRMKSEHKDTLTNTNEIQTYFQDILGSLSLFDNTANNDMTKTGRVQEESTESSSFKEIISVPSSLTEFCQQLRNRIAQHSLNNISPEDQETLASVMMAELSLIWQDLRGLPPDPLLTSEENKELSSHTYTKVLCICEELYLHYFQQLKMLEGRTVFSHHVNRSCLAANMAVDLSSVLNAHSIHCSVAMGIKAMRGDVKLRDGEQEEPPQIHTKAVPKRLEKICPHIKPKKSMESRQQSREQIGELDLEKVFDLMPFHQEPITSKVETHSGPATVPTKLEEDHCLFQSRVTRLKGCSSMPDLQRETLLEELEVASLPTRPLSPVIRLSADPCYSLNNEIDPAEHLKRLLLTDSIEESTMADFPLLVGALTSRGSSRLEELKNRLQRLEKKEELKEKKVKTQLVTARPQHPQAAVESVSVSTLGIARMAAARVSDRVLHETININMYPPVYNDITEIEASSAALLDQNLFSGTELKDTYKVLSENLSSEYFNFDEDPMREPALSSAEELHGLKHKHLKKLMNPVDNYLNYISSQDSDDEEEDDENEKIKREQIRKQQEKIDALKRQKEAYQSGFWNANTVLMGGLWKEPVPDEAKETDEGVLHVGPEVPVAKSEEGEQIHARLERIWMILCLPEMQRLDMAIKYSTRAHRGEMEEAISAWEQAAQLIQQREYLLSHLEMFERVASDPSRFFQTGHHGSSAARMKEAKLREKLECQIAAVDKVLSKTVRHISETFNDTVTYKGRPYKEKMRWDRTEMLYWLQQERRVQALKKLVEGKGSLPARLPPLQTASDTC</sequence>
<accession>A0A8B9KCZ6</accession>